<evidence type="ECO:0000256" key="3">
    <source>
        <dbReference type="ARBA" id="ARBA00022729"/>
    </source>
</evidence>
<dbReference type="SUPFAM" id="SSF54423">
    <property type="entry name" value="DsbC/DsbG N-terminal domain-like"/>
    <property type="match status" value="1"/>
</dbReference>
<evidence type="ECO:0000256" key="1">
    <source>
        <dbReference type="ARBA" id="ARBA00004418"/>
    </source>
</evidence>
<dbReference type="Pfam" id="PF10411">
    <property type="entry name" value="DsbC_N"/>
    <property type="match status" value="1"/>
</dbReference>
<dbReference type="Gene3D" id="3.10.450.70">
    <property type="entry name" value="Disulphide bond isomerase, DsbC/G, N-terminal"/>
    <property type="match status" value="1"/>
</dbReference>
<dbReference type="Gene3D" id="3.40.30.10">
    <property type="entry name" value="Glutaredoxin"/>
    <property type="match status" value="1"/>
</dbReference>
<dbReference type="InterPro" id="IPR009094">
    <property type="entry name" value="DiS-bond_isomerase_DsbC/G_N_sf"/>
</dbReference>
<comment type="similarity">
    <text evidence="2 7">Belongs to the thioredoxin family. DsbC subfamily.</text>
</comment>
<dbReference type="AlphaFoldDB" id="A0A2S5DM86"/>
<dbReference type="NCBIfam" id="NF008657">
    <property type="entry name" value="PRK11657.1"/>
    <property type="match status" value="1"/>
</dbReference>
<dbReference type="InterPro" id="IPR033954">
    <property type="entry name" value="DiS-bond_Isoase_DsbC/G"/>
</dbReference>
<dbReference type="CDD" id="cd03020">
    <property type="entry name" value="DsbA_DsbC_DsbG"/>
    <property type="match status" value="1"/>
</dbReference>
<dbReference type="InterPro" id="IPR036249">
    <property type="entry name" value="Thioredoxin-like_sf"/>
</dbReference>
<sequence length="248" mass="26303">MAIWASASLAAISEAETHLTASGARIVQTFNSVSGLKALVADNGKERRLFYASPDGKSLIVGTVFDAKGVNVTSADLARAGLVPAGAAAPAPNALPGAIRELPSALWDRATKLRWFEEGKGDNVMYVIFDPNCPYCRQLWSALRPAVQSGKVRVRWLPVAILADSSKGLAAALYASKAPAESMQQLANHMLSPVAPTRENSLATAYNLLLLRDVGFTSVPTILFRRAGKSLAMTGEPDQSQLASLIGR</sequence>
<dbReference type="PANTHER" id="PTHR35272">
    <property type="entry name" value="THIOL:DISULFIDE INTERCHANGE PROTEIN DSBC-RELATED"/>
    <property type="match status" value="1"/>
</dbReference>
<evidence type="ECO:0000256" key="5">
    <source>
        <dbReference type="ARBA" id="ARBA00023157"/>
    </source>
</evidence>
<gene>
    <name evidence="10" type="ORF">C3743_40205</name>
</gene>
<evidence type="ECO:0000256" key="4">
    <source>
        <dbReference type="ARBA" id="ARBA00022764"/>
    </source>
</evidence>
<name>A0A2S5DM86_9BURK</name>
<evidence type="ECO:0000259" key="9">
    <source>
        <dbReference type="Pfam" id="PF13098"/>
    </source>
</evidence>
<dbReference type="GO" id="GO:0042597">
    <property type="term" value="C:periplasmic space"/>
    <property type="evidence" value="ECO:0007669"/>
    <property type="project" value="UniProtKB-SubCell"/>
</dbReference>
<proteinExistence type="inferred from homology"/>
<evidence type="ECO:0000313" key="11">
    <source>
        <dbReference type="Proteomes" id="UP000238655"/>
    </source>
</evidence>
<keyword evidence="4 7" id="KW-0574">Periplasm</keyword>
<keyword evidence="5" id="KW-1015">Disulfide bond</keyword>
<evidence type="ECO:0000259" key="8">
    <source>
        <dbReference type="Pfam" id="PF10411"/>
    </source>
</evidence>
<accession>A0A2S5DM86</accession>
<organism evidence="10 11">
    <name type="scientific">Burkholderia contaminans</name>
    <dbReference type="NCBI Taxonomy" id="488447"/>
    <lineage>
        <taxon>Bacteria</taxon>
        <taxon>Pseudomonadati</taxon>
        <taxon>Pseudomonadota</taxon>
        <taxon>Betaproteobacteria</taxon>
        <taxon>Burkholderiales</taxon>
        <taxon>Burkholderiaceae</taxon>
        <taxon>Burkholderia</taxon>
        <taxon>Burkholderia cepacia complex</taxon>
    </lineage>
</organism>
<evidence type="ECO:0000256" key="2">
    <source>
        <dbReference type="ARBA" id="ARBA00009813"/>
    </source>
</evidence>
<keyword evidence="3 7" id="KW-0732">Signal</keyword>
<comment type="subcellular location">
    <subcellularLocation>
        <location evidence="1 7">Periplasm</location>
    </subcellularLocation>
</comment>
<protein>
    <recommendedName>
        <fullName evidence="7">Thiol:disulfide interchange protein</fullName>
    </recommendedName>
</protein>
<feature type="domain" description="Disulphide bond isomerase DsbC/G N-terminal" evidence="8">
    <location>
        <begin position="33"/>
        <end position="73"/>
    </location>
</feature>
<dbReference type="Pfam" id="PF13098">
    <property type="entry name" value="Thioredoxin_2"/>
    <property type="match status" value="1"/>
</dbReference>
<keyword evidence="6 7" id="KW-0676">Redox-active center</keyword>
<evidence type="ECO:0000313" key="10">
    <source>
        <dbReference type="EMBL" id="POZ80203.1"/>
    </source>
</evidence>
<dbReference type="InterPro" id="IPR012336">
    <property type="entry name" value="Thioredoxin-like_fold"/>
</dbReference>
<comment type="caution">
    <text evidence="10">The sequence shown here is derived from an EMBL/GenBank/DDBJ whole genome shotgun (WGS) entry which is preliminary data.</text>
</comment>
<dbReference type="InterPro" id="IPR018950">
    <property type="entry name" value="DiS-bond_isomerase_DsbC/G_N"/>
</dbReference>
<comment type="function">
    <text evidence="7">Required for disulfide bond formation in some periplasmic proteins. Acts by transferring its disulfide bond to other proteins and is reduced in the process.</text>
</comment>
<dbReference type="SUPFAM" id="SSF52833">
    <property type="entry name" value="Thioredoxin-like"/>
    <property type="match status" value="1"/>
</dbReference>
<evidence type="ECO:0000256" key="6">
    <source>
        <dbReference type="ARBA" id="ARBA00023284"/>
    </source>
</evidence>
<reference evidence="10 11" key="1">
    <citation type="submission" date="2018-01" db="EMBL/GenBank/DDBJ databases">
        <title>Successful Treatment of Persistent Burkholderia cepacia Bacteremia with Ceftazidime-Avibactam.</title>
        <authorList>
            <person name="Tamma P."/>
            <person name="Fan Y."/>
            <person name="Bergman Y."/>
            <person name="Sick-Samuels A."/>
            <person name="Hsu A."/>
            <person name="Timp W."/>
            <person name="Simner P."/>
        </authorList>
    </citation>
    <scope>NUCLEOTIDE SEQUENCE [LARGE SCALE GENOMIC DNA]</scope>
    <source>
        <strain evidence="10 11">170816</strain>
    </source>
</reference>
<dbReference type="PANTHER" id="PTHR35272:SF4">
    <property type="entry name" value="THIOL:DISULFIDE INTERCHANGE PROTEIN DSBG"/>
    <property type="match status" value="1"/>
</dbReference>
<dbReference type="Proteomes" id="UP000238655">
    <property type="component" value="Unassembled WGS sequence"/>
</dbReference>
<feature type="domain" description="Thioredoxin-like fold" evidence="9">
    <location>
        <begin position="118"/>
        <end position="243"/>
    </location>
</feature>
<dbReference type="InterPro" id="IPR051470">
    <property type="entry name" value="Thiol:disulfide_interchange"/>
</dbReference>
<evidence type="ECO:0000256" key="7">
    <source>
        <dbReference type="RuleBase" id="RU364038"/>
    </source>
</evidence>
<dbReference type="EMBL" id="PQVP01000006">
    <property type="protein sequence ID" value="POZ80203.1"/>
    <property type="molecule type" value="Genomic_DNA"/>
</dbReference>